<reference evidence="1" key="1">
    <citation type="submission" date="2016-04" db="EMBL/GenBank/DDBJ databases">
        <authorList>
            <person name="Evans L.H."/>
            <person name="Alamgir A."/>
            <person name="Owens N."/>
            <person name="Weber N.D."/>
            <person name="Virtaneva K."/>
            <person name="Barbian K."/>
            <person name="Babar A."/>
            <person name="Rosenke K."/>
        </authorList>
    </citation>
    <scope>NUCLEOTIDE SEQUENCE</scope>
    <source>
        <strain evidence="1">86-1</strain>
    </source>
</reference>
<sequence>MVNSFFMRFYALCKKIITFELGLKKSIKNGIQIFTFIG</sequence>
<protein>
    <submittedName>
        <fullName evidence="1">Uncharacterized protein</fullName>
    </submittedName>
</protein>
<gene>
    <name evidence="1" type="ORF">KL86DYS1_11146</name>
</gene>
<dbReference type="AlphaFoldDB" id="A0A212J4W6"/>
<dbReference type="EMBL" id="FLUM01000001">
    <property type="protein sequence ID" value="SBV94483.1"/>
    <property type="molecule type" value="Genomic_DNA"/>
</dbReference>
<organism evidence="1">
    <name type="scientific">uncultured Dysgonomonas sp</name>
    <dbReference type="NCBI Taxonomy" id="206096"/>
    <lineage>
        <taxon>Bacteria</taxon>
        <taxon>Pseudomonadati</taxon>
        <taxon>Bacteroidota</taxon>
        <taxon>Bacteroidia</taxon>
        <taxon>Bacteroidales</taxon>
        <taxon>Dysgonomonadaceae</taxon>
        <taxon>Dysgonomonas</taxon>
        <taxon>environmental samples</taxon>
    </lineage>
</organism>
<proteinExistence type="predicted"/>
<accession>A0A212J4W6</accession>
<name>A0A212J4W6_9BACT</name>
<evidence type="ECO:0000313" key="1">
    <source>
        <dbReference type="EMBL" id="SBV94483.1"/>
    </source>
</evidence>